<proteinExistence type="predicted"/>
<dbReference type="EMBL" id="QFRJ01000014">
    <property type="protein sequence ID" value="PWH82195.1"/>
    <property type="molecule type" value="Genomic_DNA"/>
</dbReference>
<keyword evidence="2" id="KW-1185">Reference proteome</keyword>
<name>A0A2U2X334_9FLAO</name>
<gene>
    <name evidence="1" type="ORF">DIT68_13895</name>
</gene>
<reference evidence="1 2" key="2">
    <citation type="submission" date="2018-05" db="EMBL/GenBank/DDBJ databases">
        <authorList>
            <person name="Lanie J.A."/>
            <person name="Ng W.-L."/>
            <person name="Kazmierczak K.M."/>
            <person name="Andrzejewski T.M."/>
            <person name="Davidsen T.M."/>
            <person name="Wayne K.J."/>
            <person name="Tettelin H."/>
            <person name="Glass J.I."/>
            <person name="Rusch D."/>
            <person name="Podicherti R."/>
            <person name="Tsui H.-C.T."/>
            <person name="Winkler M.E."/>
        </authorList>
    </citation>
    <scope>NUCLEOTIDE SEQUENCE [LARGE SCALE GENOMIC DNA]</scope>
    <source>
        <strain evidence="1 2">C305</strain>
    </source>
</reference>
<protein>
    <recommendedName>
        <fullName evidence="3">Lipocalin-like domain-containing protein</fullName>
    </recommendedName>
</protein>
<organism evidence="1 2">
    <name type="scientific">Brumimicrobium oceani</name>
    <dbReference type="NCBI Taxonomy" id="2100725"/>
    <lineage>
        <taxon>Bacteria</taxon>
        <taxon>Pseudomonadati</taxon>
        <taxon>Bacteroidota</taxon>
        <taxon>Flavobacteriia</taxon>
        <taxon>Flavobacteriales</taxon>
        <taxon>Crocinitomicaceae</taxon>
        <taxon>Brumimicrobium</taxon>
    </lineage>
</organism>
<dbReference type="RefSeq" id="WP_109360424.1">
    <property type="nucleotide sequence ID" value="NZ_QFRJ01000014.1"/>
</dbReference>
<sequence length="135" mass="15599">MKNNFKFFLAILSVAFVFTACKKYDEGPALSLLTKKARISGEWRVEKEISAAGVEQLVQSQDVLSISKSGSFEIIEDNKIETIGTWDFIKDKEYISFTYKEDGVNNIEEFKIIRLKNRELWLKDIEGKQYNYVPA</sequence>
<reference evidence="1 2" key="1">
    <citation type="submission" date="2018-05" db="EMBL/GenBank/DDBJ databases">
        <title>Brumimicrobium oceani sp. nov., isolated from coastal sediment.</title>
        <authorList>
            <person name="Kou Y."/>
        </authorList>
    </citation>
    <scope>NUCLEOTIDE SEQUENCE [LARGE SCALE GENOMIC DNA]</scope>
    <source>
        <strain evidence="1 2">C305</strain>
    </source>
</reference>
<dbReference type="PROSITE" id="PS51257">
    <property type="entry name" value="PROKAR_LIPOPROTEIN"/>
    <property type="match status" value="1"/>
</dbReference>
<accession>A0A2U2X334</accession>
<dbReference type="OrthoDB" id="1467524at2"/>
<evidence type="ECO:0000313" key="1">
    <source>
        <dbReference type="EMBL" id="PWH82195.1"/>
    </source>
</evidence>
<dbReference type="AlphaFoldDB" id="A0A2U2X334"/>
<dbReference type="Proteomes" id="UP000245370">
    <property type="component" value="Unassembled WGS sequence"/>
</dbReference>
<evidence type="ECO:0000313" key="2">
    <source>
        <dbReference type="Proteomes" id="UP000245370"/>
    </source>
</evidence>
<evidence type="ECO:0008006" key="3">
    <source>
        <dbReference type="Google" id="ProtNLM"/>
    </source>
</evidence>
<comment type="caution">
    <text evidence="1">The sequence shown here is derived from an EMBL/GenBank/DDBJ whole genome shotgun (WGS) entry which is preliminary data.</text>
</comment>